<feature type="signal peptide" evidence="3">
    <location>
        <begin position="1"/>
        <end position="35"/>
    </location>
</feature>
<dbReference type="InterPro" id="IPR005770">
    <property type="entry name" value="PhnD"/>
</dbReference>
<organism evidence="4">
    <name type="scientific">uncultured Chloroflexota bacterium</name>
    <dbReference type="NCBI Taxonomy" id="166587"/>
    <lineage>
        <taxon>Bacteria</taxon>
        <taxon>Bacillati</taxon>
        <taxon>Chloroflexota</taxon>
        <taxon>environmental samples</taxon>
    </lineage>
</organism>
<accession>A0A6J4JDE2</accession>
<dbReference type="SUPFAM" id="SSF53850">
    <property type="entry name" value="Periplasmic binding protein-like II"/>
    <property type="match status" value="1"/>
</dbReference>
<gene>
    <name evidence="4" type="ORF">AVDCRST_MAG77-3474</name>
</gene>
<dbReference type="CDD" id="cd01071">
    <property type="entry name" value="PBP2_PhnD_like"/>
    <property type="match status" value="1"/>
</dbReference>
<dbReference type="Pfam" id="PF12974">
    <property type="entry name" value="Phosphonate-bd"/>
    <property type="match status" value="1"/>
</dbReference>
<reference evidence="4" key="1">
    <citation type="submission" date="2020-02" db="EMBL/GenBank/DDBJ databases">
        <authorList>
            <person name="Meier V. D."/>
        </authorList>
    </citation>
    <scope>NUCLEOTIDE SEQUENCE</scope>
    <source>
        <strain evidence="4">AVDCRST_MAG77</strain>
    </source>
</reference>
<dbReference type="PROSITE" id="PS51318">
    <property type="entry name" value="TAT"/>
    <property type="match status" value="1"/>
</dbReference>
<evidence type="ECO:0000256" key="1">
    <source>
        <dbReference type="ARBA" id="ARBA00007162"/>
    </source>
</evidence>
<evidence type="ECO:0000256" key="3">
    <source>
        <dbReference type="SAM" id="SignalP"/>
    </source>
</evidence>
<feature type="chain" id="PRO_5026784489" evidence="3">
    <location>
        <begin position="36"/>
        <end position="335"/>
    </location>
</feature>
<proteinExistence type="inferred from homology"/>
<protein>
    <submittedName>
        <fullName evidence="4">ABC transporter, substrate-binding protein (Cluster 12, methionine/phosphonates)</fullName>
    </submittedName>
</protein>
<evidence type="ECO:0000256" key="2">
    <source>
        <dbReference type="ARBA" id="ARBA00022729"/>
    </source>
</evidence>
<dbReference type="GO" id="GO:0043190">
    <property type="term" value="C:ATP-binding cassette (ABC) transporter complex"/>
    <property type="evidence" value="ECO:0007669"/>
    <property type="project" value="InterPro"/>
</dbReference>
<dbReference type="PANTHER" id="PTHR35841:SF1">
    <property type="entry name" value="PHOSPHONATES-BINDING PERIPLASMIC PROTEIN"/>
    <property type="match status" value="1"/>
</dbReference>
<evidence type="ECO:0000313" key="4">
    <source>
        <dbReference type="EMBL" id="CAA9275161.1"/>
    </source>
</evidence>
<dbReference type="Gene3D" id="3.40.190.10">
    <property type="entry name" value="Periplasmic binding protein-like II"/>
    <property type="match status" value="2"/>
</dbReference>
<dbReference type="PANTHER" id="PTHR35841">
    <property type="entry name" value="PHOSPHONATES-BINDING PERIPLASMIC PROTEIN"/>
    <property type="match status" value="1"/>
</dbReference>
<keyword evidence="2 3" id="KW-0732">Signal</keyword>
<dbReference type="EMBL" id="CADCTC010000189">
    <property type="protein sequence ID" value="CAA9275161.1"/>
    <property type="molecule type" value="Genomic_DNA"/>
</dbReference>
<comment type="similarity">
    <text evidence="1">Belongs to the phosphate/phosphite/phosphonate binding protein family.</text>
</comment>
<dbReference type="InterPro" id="IPR006311">
    <property type="entry name" value="TAT_signal"/>
</dbReference>
<name>A0A6J4JDE2_9CHLR</name>
<sequence>MKIYPTPRFSRRSVVRRTSALAAGLALATGGSALAACGAPSGPAVGSAEKPLVMAFTPSADTQKILLSGQPLADLLEKETGYKFKTEVPTGYAPLVEAMGANKVDVAWLAPFGYAVARKKHEVEVILGTVRSGSKTYPWQIIVHADSGIKTLDDLKGKRFAFGDALSTSNYLYPAAYIKEKYNLDADKFFSNVQFAGGHDKVAIAVYNKQVDGGATFGPNLGQPESDGRSRALSSVPDIMQKVVRILETDKIPNDTVSVRKGLPKEVTQKLKSGLLAVSKTDQGKKLLKDLYSIDGLDEASAADYDPIIKKAGLVGVDIEVAAGIKAAPTATKAP</sequence>
<dbReference type="NCBIfam" id="TIGR01098">
    <property type="entry name" value="3A0109s03R"/>
    <property type="match status" value="1"/>
</dbReference>
<dbReference type="AlphaFoldDB" id="A0A6J4JDE2"/>
<dbReference type="GO" id="GO:0055085">
    <property type="term" value="P:transmembrane transport"/>
    <property type="evidence" value="ECO:0007669"/>
    <property type="project" value="InterPro"/>
</dbReference>